<sequence>MPSSKRTLVVAGGGGGDALAALMVARALGLAPSEVAYATIVWERTIYDPSPGPRGPDDFATIKPVGAHNHAIDGTSALKDPAVTFIPRLADTFGVSYYLMNIRRGAKHVRDQVRELHALHGFEEILVVDVGGDILARGDEETLRSPTADGLALAGMYDAPVDVHVAVAGFGLDGELTTAHMDDINTELPLDTDYAEPQPITEAIASDFMSAFEWLPSEVSGMTCAAALGYRGTAEIRSSGMKVELTDESPLVRTYPFEAVWQRNEIAQACRDTTSLDETEAIVRSFGQTSELDYERRSAKNLEPRGDTTAPAILDEEQIETLDVCLMMYCDEAKGEGIDYLSIRRIAKVLGLDRNQLTQFRSYLASAYPDRLNPPVWVC</sequence>
<accession>A0A2H3NL79</accession>
<dbReference type="AlphaFoldDB" id="A0A2H3NL79"/>
<proteinExistence type="predicted"/>
<organism evidence="1 2">
    <name type="scientific">Longimonas halophila</name>
    <dbReference type="NCBI Taxonomy" id="1469170"/>
    <lineage>
        <taxon>Bacteria</taxon>
        <taxon>Pseudomonadati</taxon>
        <taxon>Rhodothermota</taxon>
        <taxon>Rhodothermia</taxon>
        <taxon>Rhodothermales</taxon>
        <taxon>Salisaetaceae</taxon>
        <taxon>Longimonas</taxon>
    </lineage>
</organism>
<evidence type="ECO:0008006" key="3">
    <source>
        <dbReference type="Google" id="ProtNLM"/>
    </source>
</evidence>
<comment type="caution">
    <text evidence="1">The sequence shown here is derived from an EMBL/GenBank/DDBJ whole genome shotgun (WGS) entry which is preliminary data.</text>
</comment>
<reference evidence="1 2" key="1">
    <citation type="submission" date="2017-10" db="EMBL/GenBank/DDBJ databases">
        <title>Draft genome of Longimonas halophila.</title>
        <authorList>
            <person name="Goh K.M."/>
            <person name="Shamsir M.S."/>
            <person name="Lim S.W."/>
        </authorList>
    </citation>
    <scope>NUCLEOTIDE SEQUENCE [LARGE SCALE GENOMIC DNA]</scope>
    <source>
        <strain evidence="1 2">KCTC 42399</strain>
    </source>
</reference>
<protein>
    <recommendedName>
        <fullName evidence="3">DUF1152 domain-containing protein</fullName>
    </recommendedName>
</protein>
<evidence type="ECO:0000313" key="2">
    <source>
        <dbReference type="Proteomes" id="UP000221024"/>
    </source>
</evidence>
<evidence type="ECO:0000313" key="1">
    <source>
        <dbReference type="EMBL" id="PEN05177.1"/>
    </source>
</evidence>
<dbReference type="Pfam" id="PF06626">
    <property type="entry name" value="DUF1152"/>
    <property type="match status" value="1"/>
</dbReference>
<dbReference type="OrthoDB" id="3767110at2"/>
<dbReference type="Proteomes" id="UP000221024">
    <property type="component" value="Unassembled WGS sequence"/>
</dbReference>
<name>A0A2H3NL79_9BACT</name>
<dbReference type="InterPro" id="IPR010581">
    <property type="entry name" value="DUF1152"/>
</dbReference>
<keyword evidence="2" id="KW-1185">Reference proteome</keyword>
<dbReference type="RefSeq" id="WP_098063127.1">
    <property type="nucleotide sequence ID" value="NZ_PDEP01000015.1"/>
</dbReference>
<dbReference type="EMBL" id="PDEP01000015">
    <property type="protein sequence ID" value="PEN05177.1"/>
    <property type="molecule type" value="Genomic_DNA"/>
</dbReference>
<gene>
    <name evidence="1" type="ORF">CRI93_13255</name>
</gene>